<dbReference type="RefSeq" id="WP_379981324.1">
    <property type="nucleotide sequence ID" value="NZ_JBHSFV010000012.1"/>
</dbReference>
<sequence length="263" mass="30373">MEYTDQLGRVLQLSKTPIRIISLVPSQTELLVDLGLRDQIVGLTKFCVHPNGLIRAKTVVGGTKNIHLDRIKALQPDIILCNKEENTEQMVRALEAIAPVHVSDIKTIEDTLLLIRSYGSIFHIQEKTNQLVSQIQQKHTDFLNNIDRKVPCKKVAYFIWKDPWMVAGNDTFIDYLLGECGFENVFKNENGRYPEVGLDQLQDVDYVFLSSEPFPFADKHIKEIEQHTRAKIMLVDGEYFSWYGSRLLGTFDYFRKLREQLKL</sequence>
<evidence type="ECO:0000259" key="2">
    <source>
        <dbReference type="PROSITE" id="PS50983"/>
    </source>
</evidence>
<dbReference type="SUPFAM" id="SSF53807">
    <property type="entry name" value="Helical backbone' metal receptor"/>
    <property type="match status" value="1"/>
</dbReference>
<feature type="domain" description="Fe/B12 periplasmic-binding" evidence="2">
    <location>
        <begin position="19"/>
        <end position="263"/>
    </location>
</feature>
<gene>
    <name evidence="3" type="ORF">ACFO3O_17825</name>
</gene>
<reference evidence="4" key="1">
    <citation type="journal article" date="2019" name="Int. J. Syst. Evol. Microbiol.">
        <title>The Global Catalogue of Microorganisms (GCM) 10K type strain sequencing project: providing services to taxonomists for standard genome sequencing and annotation.</title>
        <authorList>
            <consortium name="The Broad Institute Genomics Platform"/>
            <consortium name="The Broad Institute Genome Sequencing Center for Infectious Disease"/>
            <person name="Wu L."/>
            <person name="Ma J."/>
        </authorList>
    </citation>
    <scope>NUCLEOTIDE SEQUENCE [LARGE SCALE GENOMIC DNA]</scope>
    <source>
        <strain evidence="4">YJ-61-S</strain>
    </source>
</reference>
<dbReference type="PANTHER" id="PTHR30535:SF35">
    <property type="entry name" value="PERIPLASMIC BINDING PROTEIN"/>
    <property type="match status" value="1"/>
</dbReference>
<comment type="caution">
    <text evidence="3">The sequence shown here is derived from an EMBL/GenBank/DDBJ whole genome shotgun (WGS) entry which is preliminary data.</text>
</comment>
<evidence type="ECO:0000313" key="4">
    <source>
        <dbReference type="Proteomes" id="UP001596043"/>
    </source>
</evidence>
<dbReference type="PROSITE" id="PS50983">
    <property type="entry name" value="FE_B12_PBP"/>
    <property type="match status" value="1"/>
</dbReference>
<name>A0ABV9I0C1_9FLAO</name>
<organism evidence="3 4">
    <name type="scientific">Dokdonia ponticola</name>
    <dbReference type="NCBI Taxonomy" id="2041041"/>
    <lineage>
        <taxon>Bacteria</taxon>
        <taxon>Pseudomonadati</taxon>
        <taxon>Bacteroidota</taxon>
        <taxon>Flavobacteriia</taxon>
        <taxon>Flavobacteriales</taxon>
        <taxon>Flavobacteriaceae</taxon>
        <taxon>Dokdonia</taxon>
    </lineage>
</organism>
<dbReference type="Pfam" id="PF01497">
    <property type="entry name" value="Peripla_BP_2"/>
    <property type="match status" value="1"/>
</dbReference>
<dbReference type="NCBIfam" id="NF038402">
    <property type="entry name" value="TroA_like"/>
    <property type="match status" value="1"/>
</dbReference>
<protein>
    <submittedName>
        <fullName evidence="3">ABC transporter substrate-binding protein</fullName>
    </submittedName>
</protein>
<keyword evidence="4" id="KW-1185">Reference proteome</keyword>
<dbReference type="EMBL" id="JBHSFV010000012">
    <property type="protein sequence ID" value="MFC4635774.1"/>
    <property type="molecule type" value="Genomic_DNA"/>
</dbReference>
<keyword evidence="1" id="KW-0732">Signal</keyword>
<evidence type="ECO:0000256" key="1">
    <source>
        <dbReference type="ARBA" id="ARBA00022729"/>
    </source>
</evidence>
<accession>A0ABV9I0C1</accession>
<dbReference type="PANTHER" id="PTHR30535">
    <property type="entry name" value="VITAMIN B12-BINDING PROTEIN"/>
    <property type="match status" value="1"/>
</dbReference>
<proteinExistence type="predicted"/>
<evidence type="ECO:0000313" key="3">
    <source>
        <dbReference type="EMBL" id="MFC4635774.1"/>
    </source>
</evidence>
<dbReference type="InterPro" id="IPR050902">
    <property type="entry name" value="ABC_Transporter_SBP"/>
</dbReference>
<dbReference type="InterPro" id="IPR054828">
    <property type="entry name" value="Vit_B12_bind_prot"/>
</dbReference>
<dbReference type="Gene3D" id="3.40.50.1980">
    <property type="entry name" value="Nitrogenase molybdenum iron protein domain"/>
    <property type="match status" value="2"/>
</dbReference>
<dbReference type="Proteomes" id="UP001596043">
    <property type="component" value="Unassembled WGS sequence"/>
</dbReference>
<dbReference type="InterPro" id="IPR002491">
    <property type="entry name" value="ABC_transptr_periplasmic_BD"/>
</dbReference>